<name>A0A6J5WDM8_PRUAR</name>
<gene>
    <name evidence="2" type="ORF">CURHAP_LOCUS10992</name>
    <name evidence="3" type="ORF">ORAREDHAP_LOCUS10801</name>
</gene>
<sequence>MKTRAVLSVAMPSPQVSDEEGGSATANLPCAENTEKIQSKSSSSSSYHSRRVFNYYKDILINIMKGI</sequence>
<dbReference type="AlphaFoldDB" id="A0A6J5WDM8"/>
<reference evidence="5" key="1">
    <citation type="journal article" date="2020" name="Genome Biol.">
        <title>Gamete binning: chromosome-level and haplotype-resolved genome assembly enabled by high-throughput single-cell sequencing of gamete genomes.</title>
        <authorList>
            <person name="Campoy J.A."/>
            <person name="Sun H."/>
            <person name="Goel M."/>
            <person name="Jiao W.-B."/>
            <person name="Folz-Donahue K."/>
            <person name="Wang N."/>
            <person name="Rubio M."/>
            <person name="Liu C."/>
            <person name="Kukat C."/>
            <person name="Ruiz D."/>
            <person name="Huettel B."/>
            <person name="Schneeberger K."/>
        </authorList>
    </citation>
    <scope>NUCLEOTIDE SEQUENCE [LARGE SCALE GENOMIC DNA]</scope>
    <source>
        <strain evidence="5">cv. Rojo Pasion</strain>
    </source>
</reference>
<keyword evidence="5" id="KW-1185">Reference proteome</keyword>
<dbReference type="Proteomes" id="UP000507222">
    <property type="component" value="Unassembled WGS sequence"/>
</dbReference>
<evidence type="ECO:0000313" key="2">
    <source>
        <dbReference type="EMBL" id="CAB4268018.1"/>
    </source>
</evidence>
<evidence type="ECO:0000313" key="4">
    <source>
        <dbReference type="Proteomes" id="UP000507222"/>
    </source>
</evidence>
<proteinExistence type="predicted"/>
<feature type="region of interest" description="Disordered" evidence="1">
    <location>
        <begin position="1"/>
        <end position="46"/>
    </location>
</feature>
<evidence type="ECO:0000313" key="3">
    <source>
        <dbReference type="EMBL" id="CAB4298443.1"/>
    </source>
</evidence>
<evidence type="ECO:0000256" key="1">
    <source>
        <dbReference type="SAM" id="MobiDB-lite"/>
    </source>
</evidence>
<accession>A0A6J5WDM8</accession>
<reference evidence="3 4" key="2">
    <citation type="submission" date="2020-05" db="EMBL/GenBank/DDBJ databases">
        <authorList>
            <person name="Campoy J."/>
            <person name="Schneeberger K."/>
            <person name="Spophaly S."/>
        </authorList>
    </citation>
    <scope>NUCLEOTIDE SEQUENCE [LARGE SCALE GENOMIC DNA]</scope>
    <source>
        <strain evidence="3">PruArmRojPasFocal</strain>
    </source>
</reference>
<dbReference type="EMBL" id="CAEKDK010000002">
    <property type="protein sequence ID" value="CAB4268018.1"/>
    <property type="molecule type" value="Genomic_DNA"/>
</dbReference>
<evidence type="ECO:0000313" key="5">
    <source>
        <dbReference type="Proteomes" id="UP000507245"/>
    </source>
</evidence>
<protein>
    <submittedName>
        <fullName evidence="3">Uncharacterized protein</fullName>
    </submittedName>
</protein>
<dbReference type="EMBL" id="CAEKKB010000002">
    <property type="protein sequence ID" value="CAB4298443.1"/>
    <property type="molecule type" value="Genomic_DNA"/>
</dbReference>
<dbReference type="Proteomes" id="UP000507245">
    <property type="component" value="Unassembled WGS sequence"/>
</dbReference>
<organism evidence="3 5">
    <name type="scientific">Prunus armeniaca</name>
    <name type="common">Apricot</name>
    <name type="synonym">Armeniaca vulgaris</name>
    <dbReference type="NCBI Taxonomy" id="36596"/>
    <lineage>
        <taxon>Eukaryota</taxon>
        <taxon>Viridiplantae</taxon>
        <taxon>Streptophyta</taxon>
        <taxon>Embryophyta</taxon>
        <taxon>Tracheophyta</taxon>
        <taxon>Spermatophyta</taxon>
        <taxon>Magnoliopsida</taxon>
        <taxon>eudicotyledons</taxon>
        <taxon>Gunneridae</taxon>
        <taxon>Pentapetalae</taxon>
        <taxon>rosids</taxon>
        <taxon>fabids</taxon>
        <taxon>Rosales</taxon>
        <taxon>Rosaceae</taxon>
        <taxon>Amygdaloideae</taxon>
        <taxon>Amygdaleae</taxon>
        <taxon>Prunus</taxon>
    </lineage>
</organism>